<comment type="caution">
    <text evidence="1">The sequence shown here is derived from an EMBL/GenBank/DDBJ whole genome shotgun (WGS) entry which is preliminary data.</text>
</comment>
<dbReference type="EMBL" id="JAHRIP010048316">
    <property type="protein sequence ID" value="MEQ2299646.1"/>
    <property type="molecule type" value="Genomic_DNA"/>
</dbReference>
<evidence type="ECO:0000313" key="1">
    <source>
        <dbReference type="EMBL" id="MEQ2299646.1"/>
    </source>
</evidence>
<keyword evidence="2" id="KW-1185">Reference proteome</keyword>
<dbReference type="Proteomes" id="UP001469553">
    <property type="component" value="Unassembled WGS sequence"/>
</dbReference>
<gene>
    <name evidence="1" type="ORF">AMECASPLE_017303</name>
</gene>
<proteinExistence type="predicted"/>
<sequence>MVSLNPTQNCQWDHSCLSQTPPTTNYRFHQLLPQKLIGPFMSYTNCPQPKKLPLRHCREPLLCAENQLFSPGLACLDRSVSCQLVRVSQLLVQQEHFCN</sequence>
<accession>A0ABV0Z101</accession>
<organism evidence="1 2">
    <name type="scientific">Ameca splendens</name>
    <dbReference type="NCBI Taxonomy" id="208324"/>
    <lineage>
        <taxon>Eukaryota</taxon>
        <taxon>Metazoa</taxon>
        <taxon>Chordata</taxon>
        <taxon>Craniata</taxon>
        <taxon>Vertebrata</taxon>
        <taxon>Euteleostomi</taxon>
        <taxon>Actinopterygii</taxon>
        <taxon>Neopterygii</taxon>
        <taxon>Teleostei</taxon>
        <taxon>Neoteleostei</taxon>
        <taxon>Acanthomorphata</taxon>
        <taxon>Ovalentaria</taxon>
        <taxon>Atherinomorphae</taxon>
        <taxon>Cyprinodontiformes</taxon>
        <taxon>Goodeidae</taxon>
        <taxon>Ameca</taxon>
    </lineage>
</organism>
<evidence type="ECO:0000313" key="2">
    <source>
        <dbReference type="Proteomes" id="UP001469553"/>
    </source>
</evidence>
<reference evidence="1 2" key="1">
    <citation type="submission" date="2021-06" db="EMBL/GenBank/DDBJ databases">
        <authorList>
            <person name="Palmer J.M."/>
        </authorList>
    </citation>
    <scope>NUCLEOTIDE SEQUENCE [LARGE SCALE GENOMIC DNA]</scope>
    <source>
        <strain evidence="1 2">AS_MEX2019</strain>
        <tissue evidence="1">Muscle</tissue>
    </source>
</reference>
<name>A0ABV0Z101_9TELE</name>
<protein>
    <submittedName>
        <fullName evidence="1">Uncharacterized protein</fullName>
    </submittedName>
</protein>